<dbReference type="PANTHER" id="PTHR43236:SF1">
    <property type="entry name" value="BLL7220 PROTEIN"/>
    <property type="match status" value="1"/>
</dbReference>
<proteinExistence type="predicted"/>
<dbReference type="Gene3D" id="1.10.10.2910">
    <property type="match status" value="1"/>
</dbReference>
<dbReference type="RefSeq" id="WP_085145013.1">
    <property type="nucleotide sequence ID" value="NZ_JACKUA010000026.1"/>
</dbReference>
<protein>
    <submittedName>
        <fullName evidence="3">Zn peptidase</fullName>
    </submittedName>
</protein>
<feature type="domain" description="IrrE N-terminal-like" evidence="2">
    <location>
        <begin position="82"/>
        <end position="180"/>
    </location>
</feature>
<accession>A0A1X2F9J3</accession>
<dbReference type="InterPro" id="IPR010359">
    <property type="entry name" value="IrrE_HExxH"/>
</dbReference>
<organism evidence="3 4">
    <name type="scientific">Mycolicibacterium wolinskyi</name>
    <dbReference type="NCBI Taxonomy" id="59750"/>
    <lineage>
        <taxon>Bacteria</taxon>
        <taxon>Bacillati</taxon>
        <taxon>Actinomycetota</taxon>
        <taxon>Actinomycetes</taxon>
        <taxon>Mycobacteriales</taxon>
        <taxon>Mycobacteriaceae</taxon>
        <taxon>Mycolicibacterium</taxon>
    </lineage>
</organism>
<reference evidence="3 4" key="1">
    <citation type="submission" date="2016-01" db="EMBL/GenBank/DDBJ databases">
        <title>The new phylogeny of the genus Mycobacterium.</title>
        <authorList>
            <person name="Tarcisio F."/>
            <person name="Conor M."/>
            <person name="Antonella G."/>
            <person name="Elisabetta G."/>
            <person name="Giulia F.S."/>
            <person name="Sara T."/>
            <person name="Anna F."/>
            <person name="Clotilde B."/>
            <person name="Roberto B."/>
            <person name="Veronica D.S."/>
            <person name="Fabio R."/>
            <person name="Monica P."/>
            <person name="Olivier J."/>
            <person name="Enrico T."/>
            <person name="Nicola S."/>
        </authorList>
    </citation>
    <scope>NUCLEOTIDE SEQUENCE [LARGE SCALE GENOMIC DNA]</scope>
    <source>
        <strain evidence="3 4">ATCC 700010</strain>
    </source>
</reference>
<dbReference type="Proteomes" id="UP000193964">
    <property type="component" value="Unassembled WGS sequence"/>
</dbReference>
<dbReference type="OrthoDB" id="572608at2"/>
<sequence length="224" mass="25281">MDQHQQPTTRSVLGTLRSLIPTHGRIPFAESLRIAERQANRLLKLHGITAGPVPTEIISDLPKITVEYIGQLFWGASFWDANRQVWVIQLSRAESPTRIRYTLAHEFKHIIDHGRQAMLYRGTRRTSPDAQAEQVADYFADCLLVPRTFLKTLWDNGIRTTGELADTFQVSETTIGRRLTQTGLVEHHHLRHLPAPLPFIADNEVELPPPDTRSDSAEEGALPA</sequence>
<gene>
    <name evidence="3" type="ORF">AWC31_25645</name>
</gene>
<dbReference type="Pfam" id="PF06114">
    <property type="entry name" value="Peptidase_M78"/>
    <property type="match status" value="1"/>
</dbReference>
<comment type="caution">
    <text evidence="3">The sequence shown here is derived from an EMBL/GenBank/DDBJ whole genome shotgun (WGS) entry which is preliminary data.</text>
</comment>
<evidence type="ECO:0000313" key="3">
    <source>
        <dbReference type="EMBL" id="ORX15077.1"/>
    </source>
</evidence>
<dbReference type="PANTHER" id="PTHR43236">
    <property type="entry name" value="ANTITOXIN HIGA1"/>
    <property type="match status" value="1"/>
</dbReference>
<evidence type="ECO:0000256" key="1">
    <source>
        <dbReference type="SAM" id="MobiDB-lite"/>
    </source>
</evidence>
<dbReference type="InterPro" id="IPR052345">
    <property type="entry name" value="Rad_response_metalloprotease"/>
</dbReference>
<evidence type="ECO:0000259" key="2">
    <source>
        <dbReference type="Pfam" id="PF06114"/>
    </source>
</evidence>
<dbReference type="EMBL" id="LQQA01000015">
    <property type="protein sequence ID" value="ORX15077.1"/>
    <property type="molecule type" value="Genomic_DNA"/>
</dbReference>
<feature type="region of interest" description="Disordered" evidence="1">
    <location>
        <begin position="201"/>
        <end position="224"/>
    </location>
</feature>
<name>A0A1X2F9J3_9MYCO</name>
<dbReference type="AlphaFoldDB" id="A0A1X2F9J3"/>
<evidence type="ECO:0000313" key="4">
    <source>
        <dbReference type="Proteomes" id="UP000193964"/>
    </source>
</evidence>